<dbReference type="KEGG" id="noa:BKM31_17105"/>
<keyword evidence="3" id="KW-1185">Reference proteome</keyword>
<feature type="region of interest" description="Disordered" evidence="1">
    <location>
        <begin position="60"/>
        <end position="96"/>
    </location>
</feature>
<evidence type="ECO:0000256" key="1">
    <source>
        <dbReference type="SAM" id="MobiDB-lite"/>
    </source>
</evidence>
<evidence type="ECO:0000313" key="2">
    <source>
        <dbReference type="EMBL" id="AQZ62953.1"/>
    </source>
</evidence>
<name>A0A1U9ZYB9_9ACTN</name>
<evidence type="ECO:0000313" key="3">
    <source>
        <dbReference type="Proteomes" id="UP000190797"/>
    </source>
</evidence>
<gene>
    <name evidence="2" type="ORF">BKM31_17105</name>
</gene>
<organism evidence="2 3">
    <name type="scientific">[Actinomadura] parvosata subsp. kistnae</name>
    <dbReference type="NCBI Taxonomy" id="1909395"/>
    <lineage>
        <taxon>Bacteria</taxon>
        <taxon>Bacillati</taxon>
        <taxon>Actinomycetota</taxon>
        <taxon>Actinomycetes</taxon>
        <taxon>Streptosporangiales</taxon>
        <taxon>Streptosporangiaceae</taxon>
        <taxon>Nonomuraea</taxon>
    </lineage>
</organism>
<reference evidence="3" key="1">
    <citation type="journal article" date="2017" name="Med. Chem. Commun.">
        <title>Nonomuraea sp. ATCC 55076 harbours the largest actinomycete chromosome to date and the kistamicin biosynthetic gene cluster.</title>
        <authorList>
            <person name="Nazari B."/>
            <person name="Forneris C.C."/>
            <person name="Gibson M.I."/>
            <person name="Moon K."/>
            <person name="Schramma K.R."/>
            <person name="Seyedsayamdost M.R."/>
        </authorList>
    </citation>
    <scope>NUCLEOTIDE SEQUENCE [LARGE SCALE GENOMIC DNA]</scope>
    <source>
        <strain evidence="3">ATCC 55076</strain>
    </source>
</reference>
<dbReference type="Proteomes" id="UP000190797">
    <property type="component" value="Chromosome"/>
</dbReference>
<protein>
    <submittedName>
        <fullName evidence="2">Uncharacterized protein</fullName>
    </submittedName>
</protein>
<proteinExistence type="predicted"/>
<dbReference type="EMBL" id="CP017717">
    <property type="protein sequence ID" value="AQZ62953.1"/>
    <property type="molecule type" value="Genomic_DNA"/>
</dbReference>
<accession>A0A1U9ZYB9</accession>
<dbReference type="AlphaFoldDB" id="A0A1U9ZYB9"/>
<sequence length="203" mass="22055">MTNELARAETRYLRAKKHLRAAQRQASDADAVRTALAVAAGGDGSSPMPADNVVTAIRNLAGPHRSPPGGTGNPPELPFEPPDDLPGHALKPDPLSARTPAEFVGLMKQYRIWAGEPSYRELVRRSRKAFGASTLCQALNSAQLPPEKLVRAFIWACSGSEDDLQAWATTWRLLRMRHQRSPQEVLPPLLTTLPAGQVSDHAS</sequence>